<dbReference type="SMART" id="SM00857">
    <property type="entry name" value="Resolvase"/>
    <property type="match status" value="1"/>
</dbReference>
<reference evidence="3 4" key="1">
    <citation type="journal article" date="2019" name="Nat. Med.">
        <title>A library of human gut bacterial isolates paired with longitudinal multiomics data enables mechanistic microbiome research.</title>
        <authorList>
            <person name="Poyet M."/>
            <person name="Groussin M."/>
            <person name="Gibbons S.M."/>
            <person name="Avila-Pacheco J."/>
            <person name="Jiang X."/>
            <person name="Kearney S.M."/>
            <person name="Perrotta A.R."/>
            <person name="Berdy B."/>
            <person name="Zhao S."/>
            <person name="Lieberman T.D."/>
            <person name="Swanson P.K."/>
            <person name="Smith M."/>
            <person name="Roesemann S."/>
            <person name="Alexander J.E."/>
            <person name="Rich S.A."/>
            <person name="Livny J."/>
            <person name="Vlamakis H."/>
            <person name="Clish C."/>
            <person name="Bullock K."/>
            <person name="Deik A."/>
            <person name="Scott J."/>
            <person name="Pierce K.A."/>
            <person name="Xavier R.J."/>
            <person name="Alm E.J."/>
        </authorList>
    </citation>
    <scope>NUCLEOTIDE SEQUENCE [LARGE SCALE GENOMIC DNA]</scope>
    <source>
        <strain evidence="3 4">BIOML-A2</strain>
    </source>
</reference>
<name>A0A6I2QWX5_FLAPL</name>
<evidence type="ECO:0000313" key="3">
    <source>
        <dbReference type="EMBL" id="MSB18848.1"/>
    </source>
</evidence>
<evidence type="ECO:0000256" key="1">
    <source>
        <dbReference type="ARBA" id="ARBA00009913"/>
    </source>
</evidence>
<protein>
    <submittedName>
        <fullName evidence="3">Recombinase family protein</fullName>
    </submittedName>
</protein>
<evidence type="ECO:0000313" key="4">
    <source>
        <dbReference type="Proteomes" id="UP000434475"/>
    </source>
</evidence>
<dbReference type="CDD" id="cd03768">
    <property type="entry name" value="SR_ResInv"/>
    <property type="match status" value="1"/>
</dbReference>
<accession>A0A6I2QWX5</accession>
<dbReference type="AlphaFoldDB" id="A0A6I2QWX5"/>
<dbReference type="Gene3D" id="3.40.50.1390">
    <property type="entry name" value="Resolvase, N-terminal catalytic domain"/>
    <property type="match status" value="1"/>
</dbReference>
<sequence length="207" mass="23563">MKYGYGRVSAKDQSLARQLAALKAYAPDLDDDHIFTDKQSGKNFNREHYLKLKSILVPGDEILVEELDRFGRNKAEIKAELEWFKEHGIIVRVFDVPTTLMDFHGQDWIGEMVNNILIEVMGAMAEQERKKIRKRQAEGIAAMPVVGGRKVSAKTGRGFGRPAYEIDPDEFKALVQKQKEGLVTVNDACRQLGISRPTWYEKVRKVV</sequence>
<dbReference type="PANTHER" id="PTHR30461">
    <property type="entry name" value="DNA-INVERTASE FROM LAMBDOID PROPHAGE"/>
    <property type="match status" value="1"/>
</dbReference>
<proteinExistence type="inferred from homology"/>
<dbReference type="Proteomes" id="UP000434475">
    <property type="component" value="Unassembled WGS sequence"/>
</dbReference>
<dbReference type="PANTHER" id="PTHR30461:SF26">
    <property type="entry name" value="RESOLVASE HOMOLOG YNEB"/>
    <property type="match status" value="1"/>
</dbReference>
<dbReference type="GO" id="GO:0000150">
    <property type="term" value="F:DNA strand exchange activity"/>
    <property type="evidence" value="ECO:0007669"/>
    <property type="project" value="InterPro"/>
</dbReference>
<dbReference type="Pfam" id="PF00239">
    <property type="entry name" value="Resolvase"/>
    <property type="match status" value="1"/>
</dbReference>
<dbReference type="GO" id="GO:0003677">
    <property type="term" value="F:DNA binding"/>
    <property type="evidence" value="ECO:0007669"/>
    <property type="project" value="InterPro"/>
</dbReference>
<dbReference type="SUPFAM" id="SSF53041">
    <property type="entry name" value="Resolvase-like"/>
    <property type="match status" value="1"/>
</dbReference>
<organism evidence="3 4">
    <name type="scientific">Flavonifractor plautii</name>
    <name type="common">Fusobacterium plautii</name>
    <dbReference type="NCBI Taxonomy" id="292800"/>
    <lineage>
        <taxon>Bacteria</taxon>
        <taxon>Bacillati</taxon>
        <taxon>Bacillota</taxon>
        <taxon>Clostridia</taxon>
        <taxon>Eubacteriales</taxon>
        <taxon>Oscillospiraceae</taxon>
        <taxon>Flavonifractor</taxon>
    </lineage>
</organism>
<gene>
    <name evidence="3" type="ORF">GKE97_04870</name>
</gene>
<dbReference type="EMBL" id="WKPR01000004">
    <property type="protein sequence ID" value="MSB18848.1"/>
    <property type="molecule type" value="Genomic_DNA"/>
</dbReference>
<feature type="domain" description="Resolvase/invertase-type recombinase catalytic" evidence="2">
    <location>
        <begin position="1"/>
        <end position="147"/>
    </location>
</feature>
<dbReference type="RefSeq" id="WP_172697293.1">
    <property type="nucleotide sequence ID" value="NZ_JADPCY010000006.1"/>
</dbReference>
<dbReference type="InterPro" id="IPR050639">
    <property type="entry name" value="SSR_resolvase"/>
</dbReference>
<dbReference type="InterPro" id="IPR006119">
    <property type="entry name" value="Resolv_N"/>
</dbReference>
<dbReference type="InterPro" id="IPR036162">
    <property type="entry name" value="Resolvase-like_N_sf"/>
</dbReference>
<comment type="caution">
    <text evidence="3">The sequence shown here is derived from an EMBL/GenBank/DDBJ whole genome shotgun (WGS) entry which is preliminary data.</text>
</comment>
<evidence type="ECO:0000259" key="2">
    <source>
        <dbReference type="PROSITE" id="PS51736"/>
    </source>
</evidence>
<comment type="similarity">
    <text evidence="1">Belongs to the site-specific recombinase resolvase family.</text>
</comment>
<dbReference type="PROSITE" id="PS51736">
    <property type="entry name" value="RECOMBINASES_3"/>
    <property type="match status" value="1"/>
</dbReference>